<evidence type="ECO:0000313" key="3">
    <source>
        <dbReference type="Proteomes" id="UP000601522"/>
    </source>
</evidence>
<dbReference type="SUPFAM" id="SSF55469">
    <property type="entry name" value="FMN-dependent nitroreductase-like"/>
    <property type="match status" value="2"/>
</dbReference>
<dbReference type="EMBL" id="JACRTK010000004">
    <property type="protein sequence ID" value="MBC8591485.1"/>
    <property type="molecule type" value="Genomic_DNA"/>
</dbReference>
<dbReference type="AlphaFoldDB" id="A0A926EZX6"/>
<gene>
    <name evidence="2" type="ORF">H8689_10215</name>
</gene>
<evidence type="ECO:0000259" key="1">
    <source>
        <dbReference type="Pfam" id="PF14512"/>
    </source>
</evidence>
<accession>A0A926EZX6</accession>
<protein>
    <submittedName>
        <fullName evidence="2">Nitroreductase</fullName>
    </submittedName>
</protein>
<name>A0A926EZX6_9FIRM</name>
<comment type="caution">
    <text evidence="2">The sequence shown here is derived from an EMBL/GenBank/DDBJ whole genome shotgun (WGS) entry which is preliminary data.</text>
</comment>
<proteinExistence type="predicted"/>
<keyword evidence="3" id="KW-1185">Reference proteome</keyword>
<sequence>MIMSNFLRNRKSVREFKNRIVEPRILEDVQESIRALKDEYSLDNMDFRLYENGKNLYSSLEGKGGYAGVMIESPHYIIMELADKKEDTILYGAYYMEKLITKLNDMGLSTCWVSVSNIDENLKKEVFGEHIVHVDYVLAFGYEKLRNPFTTETFSERIGVKDMVFDGEIGRVSNLDDLDNKGLLDIFHYVRFAPSTKNLQPWRFLIKDNKIQLLLSYKEWNEGLLTDAGIIMYYFEELAKYQGIKSQWRIVDIVECKTEDNCYRYVAEYEL</sequence>
<evidence type="ECO:0000313" key="2">
    <source>
        <dbReference type="EMBL" id="MBC8591485.1"/>
    </source>
</evidence>
<dbReference type="InterPro" id="IPR000415">
    <property type="entry name" value="Nitroreductase-like"/>
</dbReference>
<dbReference type="Gene3D" id="3.40.109.10">
    <property type="entry name" value="NADH Oxidase"/>
    <property type="match status" value="2"/>
</dbReference>
<reference evidence="2 3" key="1">
    <citation type="submission" date="2020-08" db="EMBL/GenBank/DDBJ databases">
        <title>Genome public.</title>
        <authorList>
            <person name="Liu C."/>
            <person name="Sun Q."/>
        </authorList>
    </citation>
    <scope>NUCLEOTIDE SEQUENCE [LARGE SCALE GENOMIC DNA]</scope>
    <source>
        <strain evidence="2 3">NSJ-26</strain>
    </source>
</reference>
<feature type="domain" description="Putative nitroreductase TM1586" evidence="1">
    <location>
        <begin position="7"/>
        <end position="236"/>
    </location>
</feature>
<dbReference type="Proteomes" id="UP000601522">
    <property type="component" value="Unassembled WGS sequence"/>
</dbReference>
<dbReference type="InterPro" id="IPR029478">
    <property type="entry name" value="TM1586_NiRdase"/>
</dbReference>
<organism evidence="2 3">
    <name type="scientific">Wansuia hejianensis</name>
    <dbReference type="NCBI Taxonomy" id="2763667"/>
    <lineage>
        <taxon>Bacteria</taxon>
        <taxon>Bacillati</taxon>
        <taxon>Bacillota</taxon>
        <taxon>Clostridia</taxon>
        <taxon>Lachnospirales</taxon>
        <taxon>Lachnospiraceae</taxon>
        <taxon>Wansuia</taxon>
    </lineage>
</organism>
<dbReference type="GO" id="GO:0016491">
    <property type="term" value="F:oxidoreductase activity"/>
    <property type="evidence" value="ECO:0007669"/>
    <property type="project" value="InterPro"/>
</dbReference>
<dbReference type="Pfam" id="PF14512">
    <property type="entry name" value="TM1586_NiRdase"/>
    <property type="match status" value="1"/>
</dbReference>
<dbReference type="RefSeq" id="WP_249324348.1">
    <property type="nucleotide sequence ID" value="NZ_JACRTK010000004.1"/>
</dbReference>